<feature type="region of interest" description="Disordered" evidence="1">
    <location>
        <begin position="1641"/>
        <end position="1677"/>
    </location>
</feature>
<evidence type="ECO:0000313" key="3">
    <source>
        <dbReference type="Proteomes" id="UP000019149"/>
    </source>
</evidence>
<evidence type="ECO:0000313" key="2">
    <source>
        <dbReference type="EMBL" id="EUB56913.1"/>
    </source>
</evidence>
<name>W6U6P9_ECHGR</name>
<feature type="compositionally biased region" description="Low complexity" evidence="1">
    <location>
        <begin position="742"/>
        <end position="752"/>
    </location>
</feature>
<accession>W6U6P9</accession>
<comment type="caution">
    <text evidence="2">The sequence shown here is derived from an EMBL/GenBank/DDBJ whole genome shotgun (WGS) entry which is preliminary data.</text>
</comment>
<dbReference type="CTD" id="36343934"/>
<evidence type="ECO:0000256" key="1">
    <source>
        <dbReference type="SAM" id="MobiDB-lite"/>
    </source>
</evidence>
<organism evidence="2 3">
    <name type="scientific">Echinococcus granulosus</name>
    <name type="common">Hydatid tapeworm</name>
    <dbReference type="NCBI Taxonomy" id="6210"/>
    <lineage>
        <taxon>Eukaryota</taxon>
        <taxon>Metazoa</taxon>
        <taxon>Spiralia</taxon>
        <taxon>Lophotrochozoa</taxon>
        <taxon>Platyhelminthes</taxon>
        <taxon>Cestoda</taxon>
        <taxon>Eucestoda</taxon>
        <taxon>Cyclophyllidea</taxon>
        <taxon>Taeniidae</taxon>
        <taxon>Echinococcus</taxon>
        <taxon>Echinococcus granulosus group</taxon>
    </lineage>
</organism>
<feature type="compositionally biased region" description="Pro residues" evidence="1">
    <location>
        <begin position="1711"/>
        <end position="1721"/>
    </location>
</feature>
<dbReference type="OrthoDB" id="6263426at2759"/>
<gene>
    <name evidence="2" type="ORF">EGR_08219</name>
</gene>
<feature type="compositionally biased region" description="Low complexity" evidence="1">
    <location>
        <begin position="759"/>
        <end position="769"/>
    </location>
</feature>
<feature type="compositionally biased region" description="Basic and acidic residues" evidence="1">
    <location>
        <begin position="1"/>
        <end position="10"/>
    </location>
</feature>
<proteinExistence type="predicted"/>
<dbReference type="Proteomes" id="UP000019149">
    <property type="component" value="Unassembled WGS sequence"/>
</dbReference>
<feature type="compositionally biased region" description="Basic and acidic residues" evidence="1">
    <location>
        <begin position="19"/>
        <end position="28"/>
    </location>
</feature>
<dbReference type="EMBL" id="APAU02000099">
    <property type="protein sequence ID" value="EUB56913.1"/>
    <property type="molecule type" value="Genomic_DNA"/>
</dbReference>
<keyword evidence="3" id="KW-1185">Reference proteome</keyword>
<dbReference type="RefSeq" id="XP_024348109.1">
    <property type="nucleotide sequence ID" value="XM_024497468.1"/>
</dbReference>
<sequence length="2073" mass="236276">MQGEDTRRSSELTTPFTIKPKDASKTQAHISKDEMVLASKSLMELDATCDKRVGAQLQGIGRRRGTKVVEKVKTKISLLLNFEQKIRKKRPDAKKSKSESTESFTEVSEKEDFFNDDEMNSALLLLEHHFGSRNRTALRISEALNRSKVASRKIKAYLGEESASIFLRTITKPRWLMTLLSNALGSAKSALKFMEIYRRSEFESNEYKDAAARLIEAAGNENFVKAFVQKFAALKEIVINSLRTQLEISADEVNQIIVGCLGGAKIPMRRMEGLTGAKVEIIQGLLNALKRCEEEELETYLGILRDCITGKLKSDEETAKRLSRIRKRQKELEYQIQKHQQGLQEYRHRRRTPIIITVPTAEPIPGTIEEKTPDPSAICQEKRRKSISEDSGRSKKAEEEVEESIDEEKKTLPFFESIEVDELSSQITLTNEIIDEIPTRSPSFTGGSVLSMEVADLVEDLAVSNRQASKEPSQFSAVKGEVAKFGPSKVTMQVTGLTELHGKIRWDWHQAMEDNKLYEDGTDRVINTRVTSATHDASIFLPKPANHAQVEELKRAVSCEGFLEPYIGLEPNRIVLVLLRSAINAKAVQLLEMIDLAGILLKHFLVLESVRETVRHMWDLLYRKIVTEVRTRELDAGENAIYLEVGRRIIKQLKQLGVNTYRYLSHLQVSMMRKSITDAIVKCNDPFPKIPVVPNVDLGELLLTTTETSQKSLSSYGQIIQNFRFAPDGPKYIKEALEETESTYSMSTPSSSDIERKSPSSSSTTSFTISVDLPLAEKQSTITEGEMSAESSESEVVWLPRMSKGIPSTSTAAENPFVDVETFEDVPEDMLAKRLYEAYGSELQETRSSLMRMAQKVVENPAVFNVAELRSSQSLDLESIDAMELGRAVVKIIQRLEDEEEAARLMGASSPEIEEVETLETRLERTRTQINRGRSRKTEKESPGEIEFISLTPPLPPYHVDVAKYQLQNIIEELEMSQRDQQDLNTLERILWITMPEKVADRYELFMRVADLQRRGQFTGEALKVLLESVLVEVTDLYTLLDPDFEIEDEQRFNIYDQVRTNLDVLCWFKLDVEEYEKQLQSLTKFVDANTPQPWHAVTFHGRRADSRLGSADSEEESFKMSSEPINETIQFAPLSDSLTEEIKERLHDAIFERTFRNELVPLYKKFKEVGQAEHSKQFSLLKKNLEGEIFYELSPTQKQTNKLEAFMKWRKRKIEMAGTTARCLFSIMPEIVDQDREVFLEVITLIDVHALSAEVATLFVSSTLQDLLDLMLIALNKNDFQKDERQMAYNQCRAMMEVLQCFSVPIKEFTSNFDEIFADGKFPTIGDDCEFFVELPQAYIQELPFEVLDAVGRRLRIEESEREPLKSYLEYTDSQAFVDQDKYDFERTRALAVHSLRLHPQDVNEIIKHEIEVLEKKKLEKQERSKVREVGATDVERVIDRWLLSQMGFQKISTISKTAAAHKSQVSEITTPKSSRDQQKEISTTVDLFPDEVSLICDTDTETERPRMKKLYTSPITPKQQLESISEFPEIPSTHVVDVEKDIVKLLEKNKELEIQREKCSHHLAAMKAAKRRLSVIYERLADVSATAKRKAYDRTSRLRQEEGEYSHEELQARKSEESEIATSKAALVKESLKAVSRISRSTKVPTGTKEKKINKRSTAKSAPPNQPPVLPSIHPPTLQLKLTKVVGEPLPPVIHKFSEIESVYSASPLSPPPPSPPPSGRTKLPPLWLDQQKRWRNIFLHGSEIGEVNVPKVQVITPVDMTIKNIQPLKLVRARKKYVDERASNVARVTGPVETVIGETLTIISLEEGLSKQMARWFNRISQKEITRRGIIIPPSPSRIAWQEIPDLQAVIRFPRPLVISAVKKESGAVEWKGEIGNAPRVEDSRMEANHHFITDKLRINLILKKLRMQLSTHDLVEVMIDLHTGRAGKKTRDTIEAAYETIKDQKYTHLSDEAAEKCRPQCRPNDVPSVEWKRIGADVRSAHPFDEFSFPGYFTADSMGDGKPAHCEQEKMVRLGAFRNDLTFDRISRRANIIGRVRTYVQERSYTRIKKSLAECIQVFNSRLKNEEPQ</sequence>
<feature type="compositionally biased region" description="Pro residues" evidence="1">
    <location>
        <begin position="1666"/>
        <end position="1676"/>
    </location>
</feature>
<protein>
    <submittedName>
        <fullName evidence="2">Uncharacterized protein</fullName>
    </submittedName>
</protein>
<feature type="region of interest" description="Disordered" evidence="1">
    <location>
        <begin position="1595"/>
        <end position="1620"/>
    </location>
</feature>
<dbReference type="KEGG" id="egl:EGR_08219"/>
<feature type="region of interest" description="Disordered" evidence="1">
    <location>
        <begin position="741"/>
        <end position="769"/>
    </location>
</feature>
<feature type="compositionally biased region" description="Basic and acidic residues" evidence="1">
    <location>
        <begin position="1595"/>
        <end position="1619"/>
    </location>
</feature>
<feature type="region of interest" description="Disordered" evidence="1">
    <location>
        <begin position="364"/>
        <end position="406"/>
    </location>
</feature>
<feature type="compositionally biased region" description="Basic and acidic residues" evidence="1">
    <location>
        <begin position="386"/>
        <end position="398"/>
    </location>
</feature>
<reference evidence="2 3" key="1">
    <citation type="journal article" date="2013" name="Nat. Genet.">
        <title>The genome of the hydatid tapeworm Echinococcus granulosus.</title>
        <authorList>
            <person name="Zheng H."/>
            <person name="Zhang W."/>
            <person name="Zhang L."/>
            <person name="Zhang Z."/>
            <person name="Li J."/>
            <person name="Lu G."/>
            <person name="Zhu Y."/>
            <person name="Wang Y."/>
            <person name="Huang Y."/>
            <person name="Liu J."/>
            <person name="Kang H."/>
            <person name="Chen J."/>
            <person name="Wang L."/>
            <person name="Chen A."/>
            <person name="Yu S."/>
            <person name="Gao Z."/>
            <person name="Jin L."/>
            <person name="Gu W."/>
            <person name="Wang Z."/>
            <person name="Zhao L."/>
            <person name="Shi B."/>
            <person name="Wen H."/>
            <person name="Lin R."/>
            <person name="Jones M.K."/>
            <person name="Brejova B."/>
            <person name="Vinar T."/>
            <person name="Zhao G."/>
            <person name="McManus D.P."/>
            <person name="Chen Z."/>
            <person name="Zhou Y."/>
            <person name="Wang S."/>
        </authorList>
    </citation>
    <scope>NUCLEOTIDE SEQUENCE [LARGE SCALE GENOMIC DNA]</scope>
</reference>
<dbReference type="OMA" id="ERILWIT"/>
<feature type="region of interest" description="Disordered" evidence="1">
    <location>
        <begin position="1706"/>
        <end position="1726"/>
    </location>
</feature>
<dbReference type="GeneID" id="36343934"/>
<feature type="region of interest" description="Disordered" evidence="1">
    <location>
        <begin position="1"/>
        <end position="28"/>
    </location>
</feature>